<organism evidence="2 3">
    <name type="scientific">Acorus calamus</name>
    <name type="common">Sweet flag</name>
    <dbReference type="NCBI Taxonomy" id="4465"/>
    <lineage>
        <taxon>Eukaryota</taxon>
        <taxon>Viridiplantae</taxon>
        <taxon>Streptophyta</taxon>
        <taxon>Embryophyta</taxon>
        <taxon>Tracheophyta</taxon>
        <taxon>Spermatophyta</taxon>
        <taxon>Magnoliopsida</taxon>
        <taxon>Liliopsida</taxon>
        <taxon>Acoraceae</taxon>
        <taxon>Acorus</taxon>
    </lineage>
</organism>
<reference evidence="2" key="2">
    <citation type="submission" date="2023-06" db="EMBL/GenBank/DDBJ databases">
        <authorList>
            <person name="Ma L."/>
            <person name="Liu K.-W."/>
            <person name="Li Z."/>
            <person name="Hsiao Y.-Y."/>
            <person name="Qi Y."/>
            <person name="Fu T."/>
            <person name="Tang G."/>
            <person name="Zhang D."/>
            <person name="Sun W.-H."/>
            <person name="Liu D.-K."/>
            <person name="Li Y."/>
            <person name="Chen G.-Z."/>
            <person name="Liu X.-D."/>
            <person name="Liao X.-Y."/>
            <person name="Jiang Y.-T."/>
            <person name="Yu X."/>
            <person name="Hao Y."/>
            <person name="Huang J."/>
            <person name="Zhao X.-W."/>
            <person name="Ke S."/>
            <person name="Chen Y.-Y."/>
            <person name="Wu W.-L."/>
            <person name="Hsu J.-L."/>
            <person name="Lin Y.-F."/>
            <person name="Huang M.-D."/>
            <person name="Li C.-Y."/>
            <person name="Huang L."/>
            <person name="Wang Z.-W."/>
            <person name="Zhao X."/>
            <person name="Zhong W.-Y."/>
            <person name="Peng D.-H."/>
            <person name="Ahmad S."/>
            <person name="Lan S."/>
            <person name="Zhang J.-S."/>
            <person name="Tsai W.-C."/>
            <person name="Van De Peer Y."/>
            <person name="Liu Z.-J."/>
        </authorList>
    </citation>
    <scope>NUCLEOTIDE SEQUENCE</scope>
    <source>
        <strain evidence="2">CP</strain>
        <tissue evidence="2">Leaves</tissue>
    </source>
</reference>
<keyword evidence="1" id="KW-0812">Transmembrane</keyword>
<keyword evidence="1" id="KW-1133">Transmembrane helix</keyword>
<comment type="caution">
    <text evidence="2">The sequence shown here is derived from an EMBL/GenBank/DDBJ whole genome shotgun (WGS) entry which is preliminary data.</text>
</comment>
<protein>
    <submittedName>
        <fullName evidence="2">Uncharacterized protein</fullName>
    </submittedName>
</protein>
<evidence type="ECO:0000313" key="2">
    <source>
        <dbReference type="EMBL" id="KAK1312617.1"/>
    </source>
</evidence>
<reference evidence="2" key="1">
    <citation type="journal article" date="2023" name="Nat. Commun.">
        <title>Diploid and tetraploid genomes of Acorus and the evolution of monocots.</title>
        <authorList>
            <person name="Ma L."/>
            <person name="Liu K.W."/>
            <person name="Li Z."/>
            <person name="Hsiao Y.Y."/>
            <person name="Qi Y."/>
            <person name="Fu T."/>
            <person name="Tang G.D."/>
            <person name="Zhang D."/>
            <person name="Sun W.H."/>
            <person name="Liu D.K."/>
            <person name="Li Y."/>
            <person name="Chen G.Z."/>
            <person name="Liu X.D."/>
            <person name="Liao X.Y."/>
            <person name="Jiang Y.T."/>
            <person name="Yu X."/>
            <person name="Hao Y."/>
            <person name="Huang J."/>
            <person name="Zhao X.W."/>
            <person name="Ke S."/>
            <person name="Chen Y.Y."/>
            <person name="Wu W.L."/>
            <person name="Hsu J.L."/>
            <person name="Lin Y.F."/>
            <person name="Huang M.D."/>
            <person name="Li C.Y."/>
            <person name="Huang L."/>
            <person name="Wang Z.W."/>
            <person name="Zhao X."/>
            <person name="Zhong W.Y."/>
            <person name="Peng D.H."/>
            <person name="Ahmad S."/>
            <person name="Lan S."/>
            <person name="Zhang J.S."/>
            <person name="Tsai W.C."/>
            <person name="Van de Peer Y."/>
            <person name="Liu Z.J."/>
        </authorList>
    </citation>
    <scope>NUCLEOTIDE SEQUENCE</scope>
    <source>
        <strain evidence="2">CP</strain>
    </source>
</reference>
<keyword evidence="1" id="KW-0472">Membrane</keyword>
<sequence length="70" mass="7777">MWMLAFGTGFKMETEADLNMHFTTMDDLWQAGTQLHNWLGGGEVAVVAATILLATMWTIGLTRNAVVFKD</sequence>
<dbReference type="Proteomes" id="UP001180020">
    <property type="component" value="Unassembled WGS sequence"/>
</dbReference>
<keyword evidence="3" id="KW-1185">Reference proteome</keyword>
<dbReference type="AlphaFoldDB" id="A0AAV9EGZ6"/>
<feature type="transmembrane region" description="Helical" evidence="1">
    <location>
        <begin position="38"/>
        <end position="59"/>
    </location>
</feature>
<name>A0AAV9EGZ6_ACOCL</name>
<evidence type="ECO:0000313" key="3">
    <source>
        <dbReference type="Proteomes" id="UP001180020"/>
    </source>
</evidence>
<evidence type="ECO:0000256" key="1">
    <source>
        <dbReference type="SAM" id="Phobius"/>
    </source>
</evidence>
<dbReference type="EMBL" id="JAUJYO010000007">
    <property type="protein sequence ID" value="KAK1312617.1"/>
    <property type="molecule type" value="Genomic_DNA"/>
</dbReference>
<gene>
    <name evidence="2" type="ORF">QJS10_CPA07g00411</name>
</gene>
<accession>A0AAV9EGZ6</accession>
<proteinExistence type="predicted"/>